<dbReference type="InParanoid" id="A0A067MX96"/>
<feature type="domain" description="ABC1 atypical kinase-like" evidence="2">
    <location>
        <begin position="225"/>
        <end position="275"/>
    </location>
</feature>
<dbReference type="CDD" id="cd13971">
    <property type="entry name" value="ADCK2-like"/>
    <property type="match status" value="1"/>
</dbReference>
<dbReference type="InterPro" id="IPR011009">
    <property type="entry name" value="Kinase-like_dom_sf"/>
</dbReference>
<comment type="similarity">
    <text evidence="1">Belongs to the protein kinase superfamily. ADCK protein kinase family.</text>
</comment>
<dbReference type="EMBL" id="KL198018">
    <property type="protein sequence ID" value="KDQ20338.1"/>
    <property type="molecule type" value="Genomic_DNA"/>
</dbReference>
<sequence>MSLPRLSLRLRALPSPLHLSVSHSLAPTRITLGPARQVTRGPSTANFSSARPANPSFFFHPPRPRPTHRQYLLLVPIAGSLALYFYPRQHAIVPTLLASPVIIPCKPSASHSFPISSPAEQELSYSIPKRIILFLNDRIWQPILTARRFIYLCAIFSPVLFTLPMLLVGEIRDRKHSERWGAIWWYDLLVRQMQLAGPTFIKLAQWAASRADLFPDALCDRLGTLQSAGTPHSFAHTVRVIERAFELPFAEVFEEFDQVPIGTGAIAQVYRAKLRPELISQYVHIDDVAGVDGAPSPFATEVAIKILHPHVEKMISRDLAIMSCFARILTLLPGMEWLSLPEEVEVFGTIMREQLDLRNEVCHLNQFEKNFRGRRAAVTFPRPLEMASHKDVLVEEYVDALPLKAFMKNGGGPFDQTIANLGLDAFLNMLLIDNFVHSDLHAGNIMVKFYKPSTRFVLRNIYASIFNVSQPPDPIHMHDFTAPSQDPSAPAISLSSDPIVARLRPFVNDPEAWATELEKLAEEGYQPALVFIDTGLVTTLNMKNRANFLELFRAIAEFDGYRAGTLMVQRCRTPELAIDPETFALRMQHIVLSVKSKTFSLRKIKISDILTDVLTAVRTHHVKMEPDFFNTVISVLLLEGIGRRLDPDMDLFRSALPILRQLGRQISAKDAMSEISSGNFGAMFKIWVWIEARELASAAFASVDEMVRYDWLTPSI</sequence>
<dbReference type="InterPro" id="IPR052402">
    <property type="entry name" value="ADCK_kinase"/>
</dbReference>
<organism evidence="3 4">
    <name type="scientific">Botryobasidium botryosum (strain FD-172 SS1)</name>
    <dbReference type="NCBI Taxonomy" id="930990"/>
    <lineage>
        <taxon>Eukaryota</taxon>
        <taxon>Fungi</taxon>
        <taxon>Dikarya</taxon>
        <taxon>Basidiomycota</taxon>
        <taxon>Agaricomycotina</taxon>
        <taxon>Agaricomycetes</taxon>
        <taxon>Cantharellales</taxon>
        <taxon>Botryobasidiaceae</taxon>
        <taxon>Botryobasidium</taxon>
    </lineage>
</organism>
<dbReference type="FunCoup" id="A0A067MX96">
    <property type="interactions" value="30"/>
</dbReference>
<evidence type="ECO:0000313" key="3">
    <source>
        <dbReference type="EMBL" id="KDQ20338.1"/>
    </source>
</evidence>
<dbReference type="AlphaFoldDB" id="A0A067MX96"/>
<evidence type="ECO:0000256" key="1">
    <source>
        <dbReference type="ARBA" id="ARBA00009670"/>
    </source>
</evidence>
<dbReference type="PANTHER" id="PTHR45890:SF1">
    <property type="entry name" value="AARF DOMAIN CONTAINING KINASE 2"/>
    <property type="match status" value="1"/>
</dbReference>
<dbReference type="OrthoDB" id="1290869at2759"/>
<dbReference type="PANTHER" id="PTHR45890">
    <property type="entry name" value="AARF DOMAIN CONTAINING KINASE 2 (PREDICTED)"/>
    <property type="match status" value="1"/>
</dbReference>
<evidence type="ECO:0000259" key="2">
    <source>
        <dbReference type="Pfam" id="PF03109"/>
    </source>
</evidence>
<dbReference type="Proteomes" id="UP000027195">
    <property type="component" value="Unassembled WGS sequence"/>
</dbReference>
<gene>
    <name evidence="3" type="ORF">BOTBODRAFT_125948</name>
</gene>
<keyword evidence="4" id="KW-1185">Reference proteome</keyword>
<feature type="domain" description="ABC1 atypical kinase-like" evidence="2">
    <location>
        <begin position="300"/>
        <end position="448"/>
    </location>
</feature>
<accession>A0A067MX96</accession>
<dbReference type="InterPro" id="IPR004147">
    <property type="entry name" value="ABC1_dom"/>
</dbReference>
<dbReference type="GO" id="GO:0005739">
    <property type="term" value="C:mitochondrion"/>
    <property type="evidence" value="ECO:0007669"/>
    <property type="project" value="TreeGrafter"/>
</dbReference>
<dbReference type="SUPFAM" id="SSF56112">
    <property type="entry name" value="Protein kinase-like (PK-like)"/>
    <property type="match status" value="1"/>
</dbReference>
<dbReference type="InterPro" id="IPR044095">
    <property type="entry name" value="ADCK2_dom"/>
</dbReference>
<evidence type="ECO:0000313" key="4">
    <source>
        <dbReference type="Proteomes" id="UP000027195"/>
    </source>
</evidence>
<dbReference type="Pfam" id="PF03109">
    <property type="entry name" value="ABC1"/>
    <property type="match status" value="2"/>
</dbReference>
<proteinExistence type="inferred from homology"/>
<dbReference type="HOGENOM" id="CLU_006533_6_0_1"/>
<reference evidence="4" key="1">
    <citation type="journal article" date="2014" name="Proc. Natl. Acad. Sci. U.S.A.">
        <title>Extensive sampling of basidiomycete genomes demonstrates inadequacy of the white-rot/brown-rot paradigm for wood decay fungi.</title>
        <authorList>
            <person name="Riley R."/>
            <person name="Salamov A.A."/>
            <person name="Brown D.W."/>
            <person name="Nagy L.G."/>
            <person name="Floudas D."/>
            <person name="Held B.W."/>
            <person name="Levasseur A."/>
            <person name="Lombard V."/>
            <person name="Morin E."/>
            <person name="Otillar R."/>
            <person name="Lindquist E.A."/>
            <person name="Sun H."/>
            <person name="LaButti K.M."/>
            <person name="Schmutz J."/>
            <person name="Jabbour D."/>
            <person name="Luo H."/>
            <person name="Baker S.E."/>
            <person name="Pisabarro A.G."/>
            <person name="Walton J.D."/>
            <person name="Blanchette R.A."/>
            <person name="Henrissat B."/>
            <person name="Martin F."/>
            <person name="Cullen D."/>
            <person name="Hibbett D.S."/>
            <person name="Grigoriev I.V."/>
        </authorList>
    </citation>
    <scope>NUCLEOTIDE SEQUENCE [LARGE SCALE GENOMIC DNA]</scope>
    <source>
        <strain evidence="4">FD-172 SS1</strain>
    </source>
</reference>
<protein>
    <recommendedName>
        <fullName evidence="2">ABC1 atypical kinase-like domain-containing protein</fullName>
    </recommendedName>
</protein>
<dbReference type="STRING" id="930990.A0A067MX96"/>
<name>A0A067MX96_BOTB1</name>